<dbReference type="PANTHER" id="PTHR43761:SF1">
    <property type="entry name" value="D-ISOMER SPECIFIC 2-HYDROXYACID DEHYDROGENASE CATALYTIC DOMAIN-CONTAINING PROTEIN-RELATED"/>
    <property type="match status" value="1"/>
</dbReference>
<dbReference type="PROSITE" id="PS00670">
    <property type="entry name" value="D_2_HYDROXYACID_DH_2"/>
    <property type="match status" value="1"/>
</dbReference>
<dbReference type="Pfam" id="PF00389">
    <property type="entry name" value="2-Hacid_dh"/>
    <property type="match status" value="1"/>
</dbReference>
<dbReference type="InterPro" id="IPR006140">
    <property type="entry name" value="D-isomer_DH_NAD-bd"/>
</dbReference>
<dbReference type="FunFam" id="3.40.50.720:FF:000203">
    <property type="entry name" value="D-3-phosphoglycerate dehydrogenase (SerA)"/>
    <property type="match status" value="1"/>
</dbReference>
<feature type="domain" description="D-isomer specific 2-hydroxyacid dehydrogenase NAD-binding" evidence="6">
    <location>
        <begin position="107"/>
        <end position="287"/>
    </location>
</feature>
<dbReference type="PROSITE" id="PS00065">
    <property type="entry name" value="D_2_HYDROXYACID_DH_1"/>
    <property type="match status" value="1"/>
</dbReference>
<dbReference type="InterPro" id="IPR006139">
    <property type="entry name" value="D-isomer_2_OHA_DH_cat_dom"/>
</dbReference>
<dbReference type="Gene3D" id="3.40.50.720">
    <property type="entry name" value="NAD(P)-binding Rossmann-like Domain"/>
    <property type="match status" value="2"/>
</dbReference>
<dbReference type="AlphaFoldDB" id="A0A1G9ZAV9"/>
<dbReference type="GO" id="GO:0051287">
    <property type="term" value="F:NAD binding"/>
    <property type="evidence" value="ECO:0007669"/>
    <property type="project" value="InterPro"/>
</dbReference>
<dbReference type="PANTHER" id="PTHR43761">
    <property type="entry name" value="D-ISOMER SPECIFIC 2-HYDROXYACID DEHYDROGENASE FAMILY PROTEIN (AFU_ORTHOLOGUE AFUA_1G13630)"/>
    <property type="match status" value="1"/>
</dbReference>
<protein>
    <submittedName>
        <fullName evidence="7">Glycerate dehydrogenase</fullName>
    </submittedName>
</protein>
<gene>
    <name evidence="7" type="ORF">SAMN05192585_1131</name>
</gene>
<name>A0A1G9ZAV9_9FIRM</name>
<keyword evidence="2 4" id="KW-0560">Oxidoreductase</keyword>
<organism evidence="7 8">
    <name type="scientific">Acetanaerobacterium elongatum</name>
    <dbReference type="NCBI Taxonomy" id="258515"/>
    <lineage>
        <taxon>Bacteria</taxon>
        <taxon>Bacillati</taxon>
        <taxon>Bacillota</taxon>
        <taxon>Clostridia</taxon>
        <taxon>Eubacteriales</taxon>
        <taxon>Oscillospiraceae</taxon>
        <taxon>Acetanaerobacterium</taxon>
    </lineage>
</organism>
<dbReference type="STRING" id="258515.SAMN05192585_1131"/>
<reference evidence="7 8" key="1">
    <citation type="submission" date="2016-10" db="EMBL/GenBank/DDBJ databases">
        <authorList>
            <person name="de Groot N.N."/>
        </authorList>
    </citation>
    <scope>NUCLEOTIDE SEQUENCE [LARGE SCALE GENOMIC DNA]</scope>
    <source>
        <strain evidence="7 8">CGMCC 1.5012</strain>
    </source>
</reference>
<keyword evidence="8" id="KW-1185">Reference proteome</keyword>
<dbReference type="Pfam" id="PF02826">
    <property type="entry name" value="2-Hacid_dh_C"/>
    <property type="match status" value="1"/>
</dbReference>
<accession>A0A1G9ZAV9</accession>
<feature type="domain" description="D-isomer specific 2-hydroxyacid dehydrogenase catalytic" evidence="5">
    <location>
        <begin position="26"/>
        <end position="318"/>
    </location>
</feature>
<evidence type="ECO:0000313" key="7">
    <source>
        <dbReference type="EMBL" id="SDN18444.1"/>
    </source>
</evidence>
<dbReference type="RefSeq" id="WP_092639580.1">
    <property type="nucleotide sequence ID" value="NZ_FNID01000013.1"/>
</dbReference>
<evidence type="ECO:0000256" key="4">
    <source>
        <dbReference type="RuleBase" id="RU003719"/>
    </source>
</evidence>
<dbReference type="GO" id="GO:0016616">
    <property type="term" value="F:oxidoreductase activity, acting on the CH-OH group of donors, NAD or NADP as acceptor"/>
    <property type="evidence" value="ECO:0007669"/>
    <property type="project" value="InterPro"/>
</dbReference>
<keyword evidence="3" id="KW-0520">NAD</keyword>
<evidence type="ECO:0000259" key="5">
    <source>
        <dbReference type="Pfam" id="PF00389"/>
    </source>
</evidence>
<dbReference type="InterPro" id="IPR036291">
    <property type="entry name" value="NAD(P)-bd_dom_sf"/>
</dbReference>
<dbReference type="InterPro" id="IPR029752">
    <property type="entry name" value="D-isomer_DH_CS1"/>
</dbReference>
<dbReference type="EMBL" id="FNID01000013">
    <property type="protein sequence ID" value="SDN18444.1"/>
    <property type="molecule type" value="Genomic_DNA"/>
</dbReference>
<sequence length="319" mass="34738">MKIAILDGMAVSNNDVSWAPIESIAPTTIYDFTGKEQILEHIGDADFIFTNRTPINREVIEKAPNLKWIGVFATGYNLIDINAAKEKGIAVANIPGYSTSAVAQMVFAMILELYNHVGDYNHAVHSGIWQRERERAMWCYPLRELYGKTIGVVGFGAIGSAVARLAEAFDMNVLVYSRTVKPEAEHERLHFAALDTVLAQSDIITIHLPLFDSTRGLISAQRIAKIKQGAVLINTARGPIVDEQALADALNGGRLSGAAVDVTAKEPIDADNPLLAAKNCIITPHIAWAPIETRIRLVEMASDNLKSFIAGSPKNIVNP</sequence>
<dbReference type="SUPFAM" id="SSF51735">
    <property type="entry name" value="NAD(P)-binding Rossmann-fold domains"/>
    <property type="match status" value="1"/>
</dbReference>
<evidence type="ECO:0000256" key="2">
    <source>
        <dbReference type="ARBA" id="ARBA00023002"/>
    </source>
</evidence>
<dbReference type="InterPro" id="IPR050418">
    <property type="entry name" value="D-iso_2-hydroxyacid_DH_PdxB"/>
</dbReference>
<dbReference type="OrthoDB" id="9805416at2"/>
<proteinExistence type="inferred from homology"/>
<evidence type="ECO:0000256" key="1">
    <source>
        <dbReference type="ARBA" id="ARBA00005854"/>
    </source>
</evidence>
<dbReference type="Proteomes" id="UP000199182">
    <property type="component" value="Unassembled WGS sequence"/>
</dbReference>
<comment type="similarity">
    <text evidence="1 4">Belongs to the D-isomer specific 2-hydroxyacid dehydrogenase family.</text>
</comment>
<dbReference type="InterPro" id="IPR029753">
    <property type="entry name" value="D-isomer_DH_CS"/>
</dbReference>
<evidence type="ECO:0000259" key="6">
    <source>
        <dbReference type="Pfam" id="PF02826"/>
    </source>
</evidence>
<dbReference type="CDD" id="cd12162">
    <property type="entry name" value="2-Hacid_dh_4"/>
    <property type="match status" value="1"/>
</dbReference>
<dbReference type="SUPFAM" id="SSF52283">
    <property type="entry name" value="Formate/glycerate dehydrogenase catalytic domain-like"/>
    <property type="match status" value="1"/>
</dbReference>
<evidence type="ECO:0000256" key="3">
    <source>
        <dbReference type="ARBA" id="ARBA00023027"/>
    </source>
</evidence>
<evidence type="ECO:0000313" key="8">
    <source>
        <dbReference type="Proteomes" id="UP000199182"/>
    </source>
</evidence>